<keyword evidence="2" id="KW-0560">Oxidoreductase</keyword>
<dbReference type="OrthoDB" id="9974981at2759"/>
<sequence length="299" mass="31518">MSAIKKVAIIGASGNLGPKVLAGLVEGGFEVTAISRKESTATFPSGVAVKKVDLSSVESVTEALKGQDAVVSTAATAAVGAQKVLIDAAVAAQAKRFIPSEFGIHTRDAQGTKIGAILKSKVDNTNYLIELSKKHDWFSWTGIAVGPFFDWGFDKGLLGLDVKNKAVTIFDSGNEPFSASSLAFIGQSVAGVLKNPQATANKYITVASFTTSQRELLKVVEDETGSTFTVSNVKTSDLEKTADEKLAKGDYSAFIQLLQQYVFGDGQGHAVKENAAVTLLGLQELDLRTETKKALAAIN</sequence>
<dbReference type="Gene3D" id="3.40.50.720">
    <property type="entry name" value="NAD(P)-binding Rossmann-like Domain"/>
    <property type="match status" value="1"/>
</dbReference>
<dbReference type="InterPro" id="IPR036291">
    <property type="entry name" value="NAD(P)-bd_dom_sf"/>
</dbReference>
<evidence type="ECO:0000256" key="1">
    <source>
        <dbReference type="ARBA" id="ARBA00022857"/>
    </source>
</evidence>
<dbReference type="GO" id="GO:0016491">
    <property type="term" value="F:oxidoreductase activity"/>
    <property type="evidence" value="ECO:0007669"/>
    <property type="project" value="UniProtKB-KW"/>
</dbReference>
<evidence type="ECO:0000313" key="4">
    <source>
        <dbReference type="EMBL" id="KAF0321035.1"/>
    </source>
</evidence>
<dbReference type="AlphaFoldDB" id="A0A8H3W7T8"/>
<accession>A0A8H3W7T8</accession>
<dbReference type="CDD" id="cd05259">
    <property type="entry name" value="PCBER_SDR_a"/>
    <property type="match status" value="1"/>
</dbReference>
<dbReference type="Pfam" id="PF05368">
    <property type="entry name" value="NmrA"/>
    <property type="match status" value="1"/>
</dbReference>
<feature type="domain" description="NmrA-like" evidence="3">
    <location>
        <begin position="5"/>
        <end position="240"/>
    </location>
</feature>
<keyword evidence="5" id="KW-1185">Reference proteome</keyword>
<name>A0A8H3W7T8_9PEZI</name>
<dbReference type="PANTHER" id="PTHR47706">
    <property type="entry name" value="NMRA-LIKE FAMILY PROTEIN"/>
    <property type="match status" value="1"/>
</dbReference>
<evidence type="ECO:0000313" key="5">
    <source>
        <dbReference type="Proteomes" id="UP000434172"/>
    </source>
</evidence>
<dbReference type="PANTHER" id="PTHR47706:SF9">
    <property type="entry name" value="NMRA-LIKE DOMAIN-CONTAINING PROTEIN-RELATED"/>
    <property type="match status" value="1"/>
</dbReference>
<reference evidence="4 5" key="1">
    <citation type="submission" date="2019-12" db="EMBL/GenBank/DDBJ databases">
        <title>A genome sequence resource for the geographically widespread anthracnose pathogen Colletotrichum asianum.</title>
        <authorList>
            <person name="Meng Y."/>
        </authorList>
    </citation>
    <scope>NUCLEOTIDE SEQUENCE [LARGE SCALE GENOMIC DNA]</scope>
    <source>
        <strain evidence="4 5">ICMP 18580</strain>
    </source>
</reference>
<comment type="caution">
    <text evidence="4">The sequence shown here is derived from an EMBL/GenBank/DDBJ whole genome shotgun (WGS) entry which is preliminary data.</text>
</comment>
<evidence type="ECO:0000256" key="2">
    <source>
        <dbReference type="ARBA" id="ARBA00023002"/>
    </source>
</evidence>
<organism evidence="4 5">
    <name type="scientific">Colletotrichum asianum</name>
    <dbReference type="NCBI Taxonomy" id="702518"/>
    <lineage>
        <taxon>Eukaryota</taxon>
        <taxon>Fungi</taxon>
        <taxon>Dikarya</taxon>
        <taxon>Ascomycota</taxon>
        <taxon>Pezizomycotina</taxon>
        <taxon>Sordariomycetes</taxon>
        <taxon>Hypocreomycetidae</taxon>
        <taxon>Glomerellales</taxon>
        <taxon>Glomerellaceae</taxon>
        <taxon>Colletotrichum</taxon>
        <taxon>Colletotrichum gloeosporioides species complex</taxon>
    </lineage>
</organism>
<dbReference type="InterPro" id="IPR008030">
    <property type="entry name" value="NmrA-like"/>
</dbReference>
<protein>
    <submittedName>
        <fullName evidence="4">NmrA-like family protein</fullName>
    </submittedName>
</protein>
<dbReference type="InterPro" id="IPR045312">
    <property type="entry name" value="PCBER-like"/>
</dbReference>
<dbReference type="EMBL" id="WOWK01000075">
    <property type="protein sequence ID" value="KAF0321035.1"/>
    <property type="molecule type" value="Genomic_DNA"/>
</dbReference>
<dbReference type="SUPFAM" id="SSF51735">
    <property type="entry name" value="NAD(P)-binding Rossmann-fold domains"/>
    <property type="match status" value="1"/>
</dbReference>
<gene>
    <name evidence="4" type="ORF">GQ607_011642</name>
</gene>
<dbReference type="Gene3D" id="3.90.25.10">
    <property type="entry name" value="UDP-galactose 4-epimerase, domain 1"/>
    <property type="match status" value="1"/>
</dbReference>
<dbReference type="Proteomes" id="UP000434172">
    <property type="component" value="Unassembled WGS sequence"/>
</dbReference>
<evidence type="ECO:0000259" key="3">
    <source>
        <dbReference type="Pfam" id="PF05368"/>
    </source>
</evidence>
<dbReference type="InterPro" id="IPR051609">
    <property type="entry name" value="NmrA/Isoflavone_reductase-like"/>
</dbReference>
<proteinExistence type="predicted"/>
<keyword evidence="1" id="KW-0521">NADP</keyword>